<dbReference type="RefSeq" id="XP_047782046.1">
    <property type="nucleotide sequence ID" value="XM_047921410.1"/>
</dbReference>
<accession>A0ABQ8KR36</accession>
<feature type="compositionally biased region" description="Polar residues" evidence="1">
    <location>
        <begin position="71"/>
        <end position="93"/>
    </location>
</feature>
<sequence length="564" mass="62785">MSQPSSRQQRSTTPDESSRRVRRDRRPSAKQRELDEAEEAAQSRKAHKRPAAESSENRDSGNTSRKKSRQSRGNNSEASTFTTAQNVTSSKPNQVPFKNLIKRTAKVPPRAAQASKGSERQQRPSRPVARPSESSPPPRSIARRSELSSPPPRAVPRRSEPPPPATLKRHKPAHQSEQRQGRPRNTGRVPLFGDDEEMVPKDTRRHDPQADGPEPLSRDHNEGSDDGNGFDNGPQSNDGQSGDERLPSQFVYDAADFQDEDVEYFSQQDDDQPVERVPSSPRSSSPNLRRTISPYDGDDDDDQELRKVPVDKEDDEGSGSERSSVAGSTHSEQWAQVCWGEACKTLDVNYAADRGVIKILRGELKSKVRPLVESLYGFNGSSAKKAIRENRDKAAALTSDSLFAYKDPALNRPQGTDAEGIYRHPIIQKAINATWFMNRSDEGILYKEFFSPTISIAMMALVLTAVQCCIDEWGTGKRSGVSFYENEYKPVYLSHKANLLAFDDLCDDAHSLLLKLHKKLYKEARFHSGAEDTERTAVTLSRDALTRALQQAMVAGDADDDDDA</sequence>
<feature type="domain" description="DUF6532" evidence="2">
    <location>
        <begin position="329"/>
        <end position="501"/>
    </location>
</feature>
<organism evidence="3 4">
    <name type="scientific">Rhodofomes roseus</name>
    <dbReference type="NCBI Taxonomy" id="34475"/>
    <lineage>
        <taxon>Eukaryota</taxon>
        <taxon>Fungi</taxon>
        <taxon>Dikarya</taxon>
        <taxon>Basidiomycota</taxon>
        <taxon>Agaricomycotina</taxon>
        <taxon>Agaricomycetes</taxon>
        <taxon>Polyporales</taxon>
        <taxon>Rhodofomes</taxon>
    </lineage>
</organism>
<feature type="compositionally biased region" description="Low complexity" evidence="1">
    <location>
        <begin position="1"/>
        <end position="14"/>
    </location>
</feature>
<feature type="compositionally biased region" description="Acidic residues" evidence="1">
    <location>
        <begin position="256"/>
        <end position="272"/>
    </location>
</feature>
<dbReference type="Proteomes" id="UP000814176">
    <property type="component" value="Unassembled WGS sequence"/>
</dbReference>
<dbReference type="EMBL" id="JADCUA010000004">
    <property type="protein sequence ID" value="KAH9840580.1"/>
    <property type="molecule type" value="Genomic_DNA"/>
</dbReference>
<feature type="compositionally biased region" description="Low complexity" evidence="1">
    <location>
        <begin position="124"/>
        <end position="133"/>
    </location>
</feature>
<feature type="compositionally biased region" description="Basic and acidic residues" evidence="1">
    <location>
        <begin position="198"/>
        <end position="209"/>
    </location>
</feature>
<dbReference type="GeneID" id="72002142"/>
<proteinExistence type="predicted"/>
<gene>
    <name evidence="3" type="ORF">C8Q71DRAFT_721111</name>
</gene>
<evidence type="ECO:0000259" key="2">
    <source>
        <dbReference type="Pfam" id="PF20149"/>
    </source>
</evidence>
<dbReference type="InterPro" id="IPR045341">
    <property type="entry name" value="DUF6532"/>
</dbReference>
<feature type="compositionally biased region" description="Low complexity" evidence="1">
    <location>
        <begin position="275"/>
        <end position="286"/>
    </location>
</feature>
<evidence type="ECO:0000313" key="3">
    <source>
        <dbReference type="EMBL" id="KAH9840580.1"/>
    </source>
</evidence>
<name>A0ABQ8KR36_9APHY</name>
<protein>
    <recommendedName>
        <fullName evidence="2">DUF6532 domain-containing protein</fullName>
    </recommendedName>
</protein>
<evidence type="ECO:0000256" key="1">
    <source>
        <dbReference type="SAM" id="MobiDB-lite"/>
    </source>
</evidence>
<reference evidence="3 4" key="1">
    <citation type="journal article" date="2021" name="Environ. Microbiol.">
        <title>Gene family expansions and transcriptome signatures uncover fungal adaptations to wood decay.</title>
        <authorList>
            <person name="Hage H."/>
            <person name="Miyauchi S."/>
            <person name="Viragh M."/>
            <person name="Drula E."/>
            <person name="Min B."/>
            <person name="Chaduli D."/>
            <person name="Navarro D."/>
            <person name="Favel A."/>
            <person name="Norest M."/>
            <person name="Lesage-Meessen L."/>
            <person name="Balint B."/>
            <person name="Merenyi Z."/>
            <person name="de Eugenio L."/>
            <person name="Morin E."/>
            <person name="Martinez A.T."/>
            <person name="Baldrian P."/>
            <person name="Stursova M."/>
            <person name="Martinez M.J."/>
            <person name="Novotny C."/>
            <person name="Magnuson J.K."/>
            <person name="Spatafora J.W."/>
            <person name="Maurice S."/>
            <person name="Pangilinan J."/>
            <person name="Andreopoulos W."/>
            <person name="LaButti K."/>
            <person name="Hundley H."/>
            <person name="Na H."/>
            <person name="Kuo A."/>
            <person name="Barry K."/>
            <person name="Lipzen A."/>
            <person name="Henrissat B."/>
            <person name="Riley R."/>
            <person name="Ahrendt S."/>
            <person name="Nagy L.G."/>
            <person name="Grigoriev I.V."/>
            <person name="Martin F."/>
            <person name="Rosso M.N."/>
        </authorList>
    </citation>
    <scope>NUCLEOTIDE SEQUENCE [LARGE SCALE GENOMIC DNA]</scope>
    <source>
        <strain evidence="3 4">CIRM-BRFM 1785</strain>
    </source>
</reference>
<comment type="caution">
    <text evidence="3">The sequence shown here is derived from an EMBL/GenBank/DDBJ whole genome shotgun (WGS) entry which is preliminary data.</text>
</comment>
<evidence type="ECO:0000313" key="4">
    <source>
        <dbReference type="Proteomes" id="UP000814176"/>
    </source>
</evidence>
<feature type="region of interest" description="Disordered" evidence="1">
    <location>
        <begin position="1"/>
        <end position="330"/>
    </location>
</feature>
<dbReference type="Pfam" id="PF20149">
    <property type="entry name" value="DUF6532"/>
    <property type="match status" value="1"/>
</dbReference>
<keyword evidence="4" id="KW-1185">Reference proteome</keyword>